<evidence type="ECO:0000259" key="2">
    <source>
        <dbReference type="PROSITE" id="PS50090"/>
    </source>
</evidence>
<proteinExistence type="predicted"/>
<evidence type="ECO:0000313" key="4">
    <source>
        <dbReference type="Proteomes" id="UP000277580"/>
    </source>
</evidence>
<dbReference type="STRING" id="1392247.A0A3N4KI85"/>
<reference evidence="3 4" key="1">
    <citation type="journal article" date="2018" name="Nat. Ecol. Evol.">
        <title>Pezizomycetes genomes reveal the molecular basis of ectomycorrhizal truffle lifestyle.</title>
        <authorList>
            <person name="Murat C."/>
            <person name="Payen T."/>
            <person name="Noel B."/>
            <person name="Kuo A."/>
            <person name="Morin E."/>
            <person name="Chen J."/>
            <person name="Kohler A."/>
            <person name="Krizsan K."/>
            <person name="Balestrini R."/>
            <person name="Da Silva C."/>
            <person name="Montanini B."/>
            <person name="Hainaut M."/>
            <person name="Levati E."/>
            <person name="Barry K.W."/>
            <person name="Belfiori B."/>
            <person name="Cichocki N."/>
            <person name="Clum A."/>
            <person name="Dockter R.B."/>
            <person name="Fauchery L."/>
            <person name="Guy J."/>
            <person name="Iotti M."/>
            <person name="Le Tacon F."/>
            <person name="Lindquist E.A."/>
            <person name="Lipzen A."/>
            <person name="Malagnac F."/>
            <person name="Mello A."/>
            <person name="Molinier V."/>
            <person name="Miyauchi S."/>
            <person name="Poulain J."/>
            <person name="Riccioni C."/>
            <person name="Rubini A."/>
            <person name="Sitrit Y."/>
            <person name="Splivallo R."/>
            <person name="Traeger S."/>
            <person name="Wang M."/>
            <person name="Zifcakova L."/>
            <person name="Wipf D."/>
            <person name="Zambonelli A."/>
            <person name="Paolocci F."/>
            <person name="Nowrousian M."/>
            <person name="Ottonello S."/>
            <person name="Baldrian P."/>
            <person name="Spatafora J.W."/>
            <person name="Henrissat B."/>
            <person name="Nagy L.G."/>
            <person name="Aury J.M."/>
            <person name="Wincker P."/>
            <person name="Grigoriev I.V."/>
            <person name="Bonfante P."/>
            <person name="Martin F.M."/>
        </authorList>
    </citation>
    <scope>NUCLEOTIDE SEQUENCE [LARGE SCALE GENOMIC DNA]</scope>
    <source>
        <strain evidence="3 4">CCBAS932</strain>
    </source>
</reference>
<dbReference type="Proteomes" id="UP000277580">
    <property type="component" value="Unassembled WGS sequence"/>
</dbReference>
<protein>
    <recommendedName>
        <fullName evidence="2">Myb-like domain-containing protein</fullName>
    </recommendedName>
</protein>
<dbReference type="InterPro" id="IPR001005">
    <property type="entry name" value="SANT/Myb"/>
</dbReference>
<sequence>MWLRGQLPTISERQVMESDPSPSGSIWHSYDADIKTSSTGFGHIFADRPVPGIHHIGMWEPQETQEKSRFIDDDVDWFQPDPRESSILVQSYGKFSPPYYHQEDQDWSFDTQYPLDIGEQQKEEETQDEMVGIRTAAGTGTPRSLLSDNKTQPNTPENIKAPPNSPEYVSTIPTTAVIPFKPGTPGFTAAAHQAVVDLFPEIVDTCIFRLKPTLPEPETQNMSSITQAYPAEESHEIYHPLPFSNPRASKRKRNNDICSRFNETSSSIPFVPIESSDAEDPQRSDKLSIPPHPTATHPSFTATYTVDAYAPLKSGYLSQLASDLVNLDLKNPDFSHVFGIPEEAPSPNITISPRHLSKLKLPSTPPPKSIFDPEGIEKYHDFSRFLSDQEFIDSDEATMSDNDMPSPSPASTPTSFISRPLPDSKELLREQNRLLLRWRSEGISYRTIKKKLGINEAESTLRGRLRTLTKPKSERLRKPQWTEEDIELLLEIVDPSILGVKWKQVSDTIVSLGGSYRFGPSTCKKQYLKLVEEGRANPLLGCGTVVGKRSRIEFKLEN</sequence>
<dbReference type="PROSITE" id="PS50090">
    <property type="entry name" value="MYB_LIKE"/>
    <property type="match status" value="1"/>
</dbReference>
<name>A0A3N4KI85_9PEZI</name>
<evidence type="ECO:0000313" key="3">
    <source>
        <dbReference type="EMBL" id="RPB10274.1"/>
    </source>
</evidence>
<keyword evidence="4" id="KW-1185">Reference proteome</keyword>
<dbReference type="AlphaFoldDB" id="A0A3N4KI85"/>
<organism evidence="3 4">
    <name type="scientific">Morchella conica CCBAS932</name>
    <dbReference type="NCBI Taxonomy" id="1392247"/>
    <lineage>
        <taxon>Eukaryota</taxon>
        <taxon>Fungi</taxon>
        <taxon>Dikarya</taxon>
        <taxon>Ascomycota</taxon>
        <taxon>Pezizomycotina</taxon>
        <taxon>Pezizomycetes</taxon>
        <taxon>Pezizales</taxon>
        <taxon>Morchellaceae</taxon>
        <taxon>Morchella</taxon>
    </lineage>
</organism>
<feature type="region of interest" description="Disordered" evidence="1">
    <location>
        <begin position="397"/>
        <end position="422"/>
    </location>
</feature>
<feature type="region of interest" description="Disordered" evidence="1">
    <location>
        <begin position="1"/>
        <end position="24"/>
    </location>
</feature>
<dbReference type="OrthoDB" id="3439209at2759"/>
<dbReference type="EMBL" id="ML119144">
    <property type="protein sequence ID" value="RPB10274.1"/>
    <property type="molecule type" value="Genomic_DNA"/>
</dbReference>
<evidence type="ECO:0000256" key="1">
    <source>
        <dbReference type="SAM" id="MobiDB-lite"/>
    </source>
</evidence>
<accession>A0A3N4KI85</accession>
<feature type="domain" description="Myb-like" evidence="2">
    <location>
        <begin position="473"/>
        <end position="531"/>
    </location>
</feature>
<dbReference type="InParanoid" id="A0A3N4KI85"/>
<feature type="region of interest" description="Disordered" evidence="1">
    <location>
        <begin position="136"/>
        <end position="166"/>
    </location>
</feature>
<feature type="compositionally biased region" description="Polar residues" evidence="1">
    <location>
        <begin position="141"/>
        <end position="157"/>
    </location>
</feature>
<gene>
    <name evidence="3" type="ORF">P167DRAFT_576427</name>
</gene>
<feature type="region of interest" description="Disordered" evidence="1">
    <location>
        <begin position="269"/>
        <end position="298"/>
    </location>
</feature>